<comment type="caution">
    <text evidence="2">The sequence shown here is derived from an EMBL/GenBank/DDBJ whole genome shotgun (WGS) entry which is preliminary data.</text>
</comment>
<dbReference type="AlphaFoldDB" id="A0AA88DWC3"/>
<dbReference type="Proteomes" id="UP001187192">
    <property type="component" value="Unassembled WGS sequence"/>
</dbReference>
<proteinExistence type="predicted"/>
<evidence type="ECO:0000313" key="3">
    <source>
        <dbReference type="Proteomes" id="UP001187192"/>
    </source>
</evidence>
<organism evidence="2 3">
    <name type="scientific">Ficus carica</name>
    <name type="common">Common fig</name>
    <dbReference type="NCBI Taxonomy" id="3494"/>
    <lineage>
        <taxon>Eukaryota</taxon>
        <taxon>Viridiplantae</taxon>
        <taxon>Streptophyta</taxon>
        <taxon>Embryophyta</taxon>
        <taxon>Tracheophyta</taxon>
        <taxon>Spermatophyta</taxon>
        <taxon>Magnoliopsida</taxon>
        <taxon>eudicotyledons</taxon>
        <taxon>Gunneridae</taxon>
        <taxon>Pentapetalae</taxon>
        <taxon>rosids</taxon>
        <taxon>fabids</taxon>
        <taxon>Rosales</taxon>
        <taxon>Moraceae</taxon>
        <taxon>Ficeae</taxon>
        <taxon>Ficus</taxon>
    </lineage>
</organism>
<accession>A0AA88DWC3</accession>
<dbReference type="EMBL" id="BTGU01000122">
    <property type="protein sequence ID" value="GMN62056.1"/>
    <property type="molecule type" value="Genomic_DNA"/>
</dbReference>
<gene>
    <name evidence="2" type="ORF">TIFTF001_031140</name>
</gene>
<feature type="compositionally biased region" description="Polar residues" evidence="1">
    <location>
        <begin position="133"/>
        <end position="145"/>
    </location>
</feature>
<keyword evidence="3" id="KW-1185">Reference proteome</keyword>
<protein>
    <submittedName>
        <fullName evidence="2">Uncharacterized protein</fullName>
    </submittedName>
</protein>
<name>A0AA88DWC3_FICCA</name>
<evidence type="ECO:0000313" key="2">
    <source>
        <dbReference type="EMBL" id="GMN62056.1"/>
    </source>
</evidence>
<evidence type="ECO:0000256" key="1">
    <source>
        <dbReference type="SAM" id="MobiDB-lite"/>
    </source>
</evidence>
<feature type="region of interest" description="Disordered" evidence="1">
    <location>
        <begin position="102"/>
        <end position="161"/>
    </location>
</feature>
<feature type="region of interest" description="Disordered" evidence="1">
    <location>
        <begin position="60"/>
        <end position="84"/>
    </location>
</feature>
<reference evidence="2" key="1">
    <citation type="submission" date="2023-07" db="EMBL/GenBank/DDBJ databases">
        <title>draft genome sequence of fig (Ficus carica).</title>
        <authorList>
            <person name="Takahashi T."/>
            <person name="Nishimura K."/>
        </authorList>
    </citation>
    <scope>NUCLEOTIDE SEQUENCE</scope>
</reference>
<sequence>MKTTSPDIGSVANIGVQTAMEFLTAAMEFLTADKLIVSHEDAENDMNQVNLNLTGRVCSPKQVDKGESIPEGEGMRSPGIQTKDEKVEEEIILEQDFIKVAEPGNDESGDVIPNKKRARLSRLGQCPARPMTNVRSPSTALTKQPNALPPGLADEPPKETL</sequence>